<name>A0A0V1I2I5_9BILA</name>
<proteinExistence type="predicted"/>
<gene>
    <name evidence="2" type="ORF">T11_11559</name>
</gene>
<feature type="compositionally biased region" description="Polar residues" evidence="1">
    <location>
        <begin position="125"/>
        <end position="134"/>
    </location>
</feature>
<dbReference type="AlphaFoldDB" id="A0A0V1I2I5"/>
<evidence type="ECO:0000256" key="1">
    <source>
        <dbReference type="SAM" id="MobiDB-lite"/>
    </source>
</evidence>
<evidence type="ECO:0000313" key="2">
    <source>
        <dbReference type="EMBL" id="KRZ16768.1"/>
    </source>
</evidence>
<feature type="compositionally biased region" description="Basic residues" evidence="1">
    <location>
        <begin position="112"/>
        <end position="124"/>
    </location>
</feature>
<feature type="region of interest" description="Disordered" evidence="1">
    <location>
        <begin position="112"/>
        <end position="134"/>
    </location>
</feature>
<dbReference type="OrthoDB" id="5918884at2759"/>
<accession>A0A0V1I2I5</accession>
<evidence type="ECO:0000313" key="3">
    <source>
        <dbReference type="Proteomes" id="UP000055024"/>
    </source>
</evidence>
<keyword evidence="3" id="KW-1185">Reference proteome</keyword>
<comment type="caution">
    <text evidence="2">The sequence shown here is derived from an EMBL/GenBank/DDBJ whole genome shotgun (WGS) entry which is preliminary data.</text>
</comment>
<organism evidence="2 3">
    <name type="scientific">Trichinella zimbabwensis</name>
    <dbReference type="NCBI Taxonomy" id="268475"/>
    <lineage>
        <taxon>Eukaryota</taxon>
        <taxon>Metazoa</taxon>
        <taxon>Ecdysozoa</taxon>
        <taxon>Nematoda</taxon>
        <taxon>Enoplea</taxon>
        <taxon>Dorylaimia</taxon>
        <taxon>Trichinellida</taxon>
        <taxon>Trichinellidae</taxon>
        <taxon>Trichinella</taxon>
    </lineage>
</organism>
<reference evidence="2 3" key="1">
    <citation type="submission" date="2015-01" db="EMBL/GenBank/DDBJ databases">
        <title>Evolution of Trichinella species and genotypes.</title>
        <authorList>
            <person name="Korhonen P.K."/>
            <person name="Edoardo P."/>
            <person name="Giuseppe L.R."/>
            <person name="Gasser R.B."/>
        </authorList>
    </citation>
    <scope>NUCLEOTIDE SEQUENCE [LARGE SCALE GENOMIC DNA]</scope>
    <source>
        <strain evidence="2">ISS1029</strain>
    </source>
</reference>
<dbReference type="EMBL" id="JYDP01000009">
    <property type="protein sequence ID" value="KRZ16768.1"/>
    <property type="molecule type" value="Genomic_DNA"/>
</dbReference>
<protein>
    <submittedName>
        <fullName evidence="2">Uncharacterized protein</fullName>
    </submittedName>
</protein>
<sequence length="150" mass="17737">MAMENLRFERHLQVNVIREGNVTFQFNILSTNALFPRFRESSNHRLVFQRVHVTRHVIREYLIRNTENMNPNEIPDDRSIAILLTGSLPIRIGRLVSQVNRRLPADARQRLPVRQHQHQNRIRTPHSNCNSETSDLARIRERQTSALMRD</sequence>
<dbReference type="Proteomes" id="UP000055024">
    <property type="component" value="Unassembled WGS sequence"/>
</dbReference>